<dbReference type="InterPro" id="IPR055893">
    <property type="entry name" value="DUF7470"/>
</dbReference>
<evidence type="ECO:0000313" key="2">
    <source>
        <dbReference type="EMBL" id="UWM52871.1"/>
    </source>
</evidence>
<keyword evidence="1" id="KW-1133">Transmembrane helix</keyword>
<dbReference type="EMBL" id="CP104003">
    <property type="protein sequence ID" value="UWM52871.1"/>
    <property type="molecule type" value="Genomic_DNA"/>
</dbReference>
<protein>
    <submittedName>
        <fullName evidence="2">Uncharacterized protein</fullName>
    </submittedName>
</protein>
<name>A0A9E7QZF9_9EURY</name>
<keyword evidence="3" id="KW-1185">Reference proteome</keyword>
<reference evidence="2" key="1">
    <citation type="submission" date="2022-09" db="EMBL/GenBank/DDBJ databases">
        <title>Diverse halophilic archaea isolated from saline environments.</title>
        <authorList>
            <person name="Cui H.-L."/>
        </authorList>
    </citation>
    <scope>NUCLEOTIDE SEQUENCE</scope>
    <source>
        <strain evidence="2">ZS-35-S2</strain>
    </source>
</reference>
<organism evidence="2 3">
    <name type="scientific">Salinirubellus salinus</name>
    <dbReference type="NCBI Taxonomy" id="1364945"/>
    <lineage>
        <taxon>Archaea</taxon>
        <taxon>Methanobacteriati</taxon>
        <taxon>Methanobacteriota</taxon>
        <taxon>Stenosarchaea group</taxon>
        <taxon>Halobacteria</taxon>
        <taxon>Halobacteriales</taxon>
        <taxon>Natronomonadaceae</taxon>
        <taxon>Salinirubellus</taxon>
    </lineage>
</organism>
<feature type="transmembrane region" description="Helical" evidence="1">
    <location>
        <begin position="12"/>
        <end position="29"/>
    </location>
</feature>
<dbReference type="Pfam" id="PF24282">
    <property type="entry name" value="DUF7470"/>
    <property type="match status" value="1"/>
</dbReference>
<evidence type="ECO:0000256" key="1">
    <source>
        <dbReference type="SAM" id="Phobius"/>
    </source>
</evidence>
<keyword evidence="1" id="KW-0812">Transmembrane</keyword>
<dbReference type="RefSeq" id="WP_260591866.1">
    <property type="nucleotide sequence ID" value="NZ_CP104003.1"/>
</dbReference>
<proteinExistence type="predicted"/>
<evidence type="ECO:0000313" key="3">
    <source>
        <dbReference type="Proteomes" id="UP001057580"/>
    </source>
</evidence>
<dbReference type="AlphaFoldDB" id="A0A9E7QZF9"/>
<gene>
    <name evidence="2" type="ORF">N0B31_12005</name>
</gene>
<accession>A0A9E7QZF9</accession>
<dbReference type="GeneID" id="74943157"/>
<keyword evidence="1" id="KW-0472">Membrane</keyword>
<dbReference type="KEGG" id="ssai:N0B31_12005"/>
<dbReference type="Proteomes" id="UP001057580">
    <property type="component" value="Chromosome"/>
</dbReference>
<feature type="transmembrane region" description="Helical" evidence="1">
    <location>
        <begin position="35"/>
        <end position="54"/>
    </location>
</feature>
<sequence>MDLEETKEMLGQRGQLGAALLVLGLFVIGKHDRKAAVGTTLVVVGMGLVAGGIVDSALEKMGMKGAF</sequence>